<dbReference type="Pfam" id="PF04757">
    <property type="entry name" value="Pex2_Pex12"/>
    <property type="match status" value="1"/>
</dbReference>
<evidence type="ECO:0000256" key="11">
    <source>
        <dbReference type="ARBA" id="ARBA00023136"/>
    </source>
</evidence>
<dbReference type="GO" id="GO:0004842">
    <property type="term" value="F:ubiquitin-protein transferase activity"/>
    <property type="evidence" value="ECO:0007669"/>
    <property type="project" value="TreeGrafter"/>
</dbReference>
<proteinExistence type="inferred from homology"/>
<dbReference type="GO" id="GO:0008270">
    <property type="term" value="F:zinc ion binding"/>
    <property type="evidence" value="ECO:0007669"/>
    <property type="project" value="UniProtKB-KW"/>
</dbReference>
<comment type="similarity">
    <text evidence="3 13">Belongs to the pex2/pex10/pex12 family.</text>
</comment>
<evidence type="ECO:0000256" key="2">
    <source>
        <dbReference type="ARBA" id="ARBA00004906"/>
    </source>
</evidence>
<dbReference type="EMBL" id="HBHW01020472">
    <property type="protein sequence ID" value="CAE0047927.1"/>
    <property type="molecule type" value="Transcribed_RNA"/>
</dbReference>
<dbReference type="SUPFAM" id="SSF57850">
    <property type="entry name" value="RING/U-box"/>
    <property type="match status" value="1"/>
</dbReference>
<evidence type="ECO:0000259" key="15">
    <source>
        <dbReference type="Pfam" id="PF04757"/>
    </source>
</evidence>
<accession>A0A7S2ZQJ4</accession>
<evidence type="ECO:0000256" key="10">
    <source>
        <dbReference type="ARBA" id="ARBA00022989"/>
    </source>
</evidence>
<keyword evidence="8" id="KW-0862">Zinc</keyword>
<dbReference type="GO" id="GO:1990429">
    <property type="term" value="C:peroxisomal importomer complex"/>
    <property type="evidence" value="ECO:0007669"/>
    <property type="project" value="TreeGrafter"/>
</dbReference>
<dbReference type="GO" id="GO:0006513">
    <property type="term" value="P:protein monoubiquitination"/>
    <property type="evidence" value="ECO:0007669"/>
    <property type="project" value="TreeGrafter"/>
</dbReference>
<keyword evidence="12 13" id="KW-0576">Peroxisome</keyword>
<comment type="function">
    <text evidence="13">Component of a retrotranslocation channel required for peroxisome organization by mediating export of the PEX5 receptor from peroxisomes to the cytosol, thereby promoting PEX5 recycling.</text>
</comment>
<dbReference type="GO" id="GO:0005778">
    <property type="term" value="C:peroxisomal membrane"/>
    <property type="evidence" value="ECO:0007669"/>
    <property type="project" value="UniProtKB-SubCell"/>
</dbReference>
<keyword evidence="10 14" id="KW-1133">Transmembrane helix</keyword>
<dbReference type="Gene3D" id="3.30.40.10">
    <property type="entry name" value="Zinc/RING finger domain, C3HC4 (zinc finger)"/>
    <property type="match status" value="1"/>
</dbReference>
<evidence type="ECO:0000256" key="6">
    <source>
        <dbReference type="ARBA" id="ARBA00022723"/>
    </source>
</evidence>
<evidence type="ECO:0000256" key="7">
    <source>
        <dbReference type="ARBA" id="ARBA00022771"/>
    </source>
</evidence>
<evidence type="ECO:0000313" key="16">
    <source>
        <dbReference type="EMBL" id="CAE0047927.1"/>
    </source>
</evidence>
<dbReference type="PANTHER" id="PTHR12888">
    <property type="entry name" value="PEROXISOME ASSEMBLY PROTEIN 12 PEROXIN-12"/>
    <property type="match status" value="1"/>
</dbReference>
<keyword evidence="11 13" id="KW-0472">Membrane</keyword>
<evidence type="ECO:0000256" key="8">
    <source>
        <dbReference type="ARBA" id="ARBA00022833"/>
    </source>
</evidence>
<dbReference type="PIRSF" id="PIRSF038074">
    <property type="entry name" value="Peroxisome_assembly_p12"/>
    <property type="match status" value="1"/>
</dbReference>
<name>A0A7S2ZQJ4_9RHOD</name>
<comment type="pathway">
    <text evidence="2">Protein modification; protein ubiquitination.</text>
</comment>
<keyword evidence="7" id="KW-0863">Zinc-finger</keyword>
<dbReference type="AlphaFoldDB" id="A0A7S2ZQJ4"/>
<evidence type="ECO:0000256" key="5">
    <source>
        <dbReference type="ARBA" id="ARBA00022692"/>
    </source>
</evidence>
<dbReference type="PANTHER" id="PTHR12888:SF0">
    <property type="entry name" value="PEROXISOME ASSEMBLY PROTEIN 12"/>
    <property type="match status" value="1"/>
</dbReference>
<evidence type="ECO:0000256" key="4">
    <source>
        <dbReference type="ARBA" id="ARBA00022448"/>
    </source>
</evidence>
<feature type="domain" description="Pex N-terminal" evidence="15">
    <location>
        <begin position="24"/>
        <end position="257"/>
    </location>
</feature>
<evidence type="ECO:0000256" key="3">
    <source>
        <dbReference type="ARBA" id="ARBA00008704"/>
    </source>
</evidence>
<evidence type="ECO:0000256" key="1">
    <source>
        <dbReference type="ARBA" id="ARBA00004585"/>
    </source>
</evidence>
<evidence type="ECO:0000256" key="9">
    <source>
        <dbReference type="ARBA" id="ARBA00022927"/>
    </source>
</evidence>
<keyword evidence="4" id="KW-0813">Transport</keyword>
<organism evidence="16">
    <name type="scientific">Rhodosorus marinus</name>
    <dbReference type="NCBI Taxonomy" id="101924"/>
    <lineage>
        <taxon>Eukaryota</taxon>
        <taxon>Rhodophyta</taxon>
        <taxon>Stylonematophyceae</taxon>
        <taxon>Stylonematales</taxon>
        <taxon>Stylonemataceae</taxon>
        <taxon>Rhodosorus</taxon>
    </lineage>
</organism>
<keyword evidence="6" id="KW-0479">Metal-binding</keyword>
<dbReference type="InterPro" id="IPR017375">
    <property type="entry name" value="PEX12"/>
</dbReference>
<feature type="transmembrane region" description="Helical" evidence="14">
    <location>
        <begin position="227"/>
        <end position="249"/>
    </location>
</feature>
<dbReference type="InterPro" id="IPR006845">
    <property type="entry name" value="Pex_N"/>
</dbReference>
<protein>
    <recommendedName>
        <fullName evidence="13">Peroxisome assembly protein 12</fullName>
    </recommendedName>
    <alternativeName>
        <fullName evidence="13">Peroxin-12</fullName>
    </alternativeName>
</protein>
<comment type="subcellular location">
    <subcellularLocation>
        <location evidence="1">Peroxisome membrane</location>
        <topology evidence="1">Multi-pass membrane protein</topology>
    </subcellularLocation>
</comment>
<dbReference type="GO" id="GO:0016558">
    <property type="term" value="P:protein import into peroxisome matrix"/>
    <property type="evidence" value="ECO:0007669"/>
    <property type="project" value="UniProtKB-UniRule"/>
</dbReference>
<evidence type="ECO:0000256" key="13">
    <source>
        <dbReference type="PIRNR" id="PIRNR038074"/>
    </source>
</evidence>
<dbReference type="CDD" id="cd16451">
    <property type="entry name" value="mRING_PEX12"/>
    <property type="match status" value="1"/>
</dbReference>
<reference evidence="16" key="1">
    <citation type="submission" date="2021-01" db="EMBL/GenBank/DDBJ databases">
        <authorList>
            <person name="Corre E."/>
            <person name="Pelletier E."/>
            <person name="Niang G."/>
            <person name="Scheremetjew M."/>
            <person name="Finn R."/>
            <person name="Kale V."/>
            <person name="Holt S."/>
            <person name="Cochrane G."/>
            <person name="Meng A."/>
            <person name="Brown T."/>
            <person name="Cohen L."/>
        </authorList>
    </citation>
    <scope>NUCLEOTIDE SEQUENCE</scope>
    <source>
        <strain evidence="16">CCMP 769</strain>
    </source>
</reference>
<gene>
    <name evidence="16" type="ORF">RMAR00112_LOCUS15908</name>
</gene>
<evidence type="ECO:0000256" key="14">
    <source>
        <dbReference type="SAM" id="Phobius"/>
    </source>
</evidence>
<keyword evidence="5 14" id="KW-0812">Transmembrane</keyword>
<evidence type="ECO:0000256" key="12">
    <source>
        <dbReference type="ARBA" id="ARBA00023140"/>
    </source>
</evidence>
<keyword evidence="9" id="KW-0653">Protein transport</keyword>
<dbReference type="InterPro" id="IPR013083">
    <property type="entry name" value="Znf_RING/FYVE/PHD"/>
</dbReference>
<sequence length="347" mass="39712">MFFTSAIDGDLRPSFFEMYAQEKLILALRPAVSFALEVLAVRQPLFFKLIPYSDECFLLLHFSLEWNSLVRSNGSISEAFYSLRRVSAKSGFEANSELAALPRKSIASSLLCNVLIPYLKSKLDELFERVSGGNAARLLQGLTSNVERDEQHPRARLKSVLMRLFPFLSSAFDLLHLAYNLLYLFERIQYFSPLLHIQRLIVRRVSLQEMQVAMRQPGTRDLPKSKFWRILGSVLTGFKYGLIVGVFAFKAIEYYYRVENHSSRRSNAILKPPEPIGQAQSADAGLPRSKDDCPICRKKRTNPAACTTSGFAYCYRCIFEYVEKHSRCPVTMIPSRTSDIRRIYESQ</sequence>